<keyword evidence="1" id="KW-1133">Transmembrane helix</keyword>
<gene>
    <name evidence="3" type="ORF">J437_LFUL014836</name>
</gene>
<dbReference type="Pfam" id="PF07648">
    <property type="entry name" value="Kazal_2"/>
    <property type="match status" value="1"/>
</dbReference>
<dbReference type="EMBL" id="KZ308803">
    <property type="protein sequence ID" value="KAG8234371.1"/>
    <property type="molecule type" value="Genomic_DNA"/>
</dbReference>
<sequence length="143" mass="16103">MRVMSFVYERDWLGSELSLWGGHVNIIFTLLKCLPSSQVLIKRSIPSQRRDLRFRRQKTAAMKSTIFVFFAMFACLTLAANDCPTICPANYSPVCGENSSGDKRTFPNQCTMNVFNCQNPNEGFCISTDKDRGMLRAESIPSG</sequence>
<dbReference type="InterPro" id="IPR002350">
    <property type="entry name" value="Kazal_dom"/>
</dbReference>
<accession>A0A8K0KI52</accession>
<dbReference type="PROSITE" id="PS51465">
    <property type="entry name" value="KAZAL_2"/>
    <property type="match status" value="1"/>
</dbReference>
<comment type="caution">
    <text evidence="3">The sequence shown here is derived from an EMBL/GenBank/DDBJ whole genome shotgun (WGS) entry which is preliminary data.</text>
</comment>
<evidence type="ECO:0000256" key="1">
    <source>
        <dbReference type="SAM" id="Phobius"/>
    </source>
</evidence>
<proteinExistence type="predicted"/>
<evidence type="ECO:0000259" key="2">
    <source>
        <dbReference type="PROSITE" id="PS51465"/>
    </source>
</evidence>
<evidence type="ECO:0000313" key="3">
    <source>
        <dbReference type="EMBL" id="KAG8234371.1"/>
    </source>
</evidence>
<dbReference type="Gene3D" id="3.30.60.30">
    <property type="match status" value="1"/>
</dbReference>
<dbReference type="Proteomes" id="UP000792457">
    <property type="component" value="Unassembled WGS sequence"/>
</dbReference>
<keyword evidence="4" id="KW-1185">Reference proteome</keyword>
<keyword evidence="1" id="KW-0472">Membrane</keyword>
<dbReference type="OrthoDB" id="126772at2759"/>
<reference evidence="3" key="1">
    <citation type="submission" date="2013-04" db="EMBL/GenBank/DDBJ databases">
        <authorList>
            <person name="Qu J."/>
            <person name="Murali S.C."/>
            <person name="Bandaranaike D."/>
            <person name="Bellair M."/>
            <person name="Blankenburg K."/>
            <person name="Chao H."/>
            <person name="Dinh H."/>
            <person name="Doddapaneni H."/>
            <person name="Downs B."/>
            <person name="Dugan-Rocha S."/>
            <person name="Elkadiri S."/>
            <person name="Gnanaolivu R.D."/>
            <person name="Hernandez B."/>
            <person name="Javaid M."/>
            <person name="Jayaseelan J.C."/>
            <person name="Lee S."/>
            <person name="Li M."/>
            <person name="Ming W."/>
            <person name="Munidasa M."/>
            <person name="Muniz J."/>
            <person name="Nguyen L."/>
            <person name="Ongeri F."/>
            <person name="Osuji N."/>
            <person name="Pu L.-L."/>
            <person name="Puazo M."/>
            <person name="Qu C."/>
            <person name="Quiroz J."/>
            <person name="Raj R."/>
            <person name="Weissenberger G."/>
            <person name="Xin Y."/>
            <person name="Zou X."/>
            <person name="Han Y."/>
            <person name="Richards S."/>
            <person name="Worley K."/>
            <person name="Muzny D."/>
            <person name="Gibbs R."/>
        </authorList>
    </citation>
    <scope>NUCLEOTIDE SEQUENCE</scope>
    <source>
        <strain evidence="3">Sampled in the wild</strain>
    </source>
</reference>
<feature type="domain" description="Kazal-like" evidence="2">
    <location>
        <begin position="77"/>
        <end position="127"/>
    </location>
</feature>
<keyword evidence="1" id="KW-0812">Transmembrane</keyword>
<feature type="transmembrane region" description="Helical" evidence="1">
    <location>
        <begin position="61"/>
        <end position="80"/>
    </location>
</feature>
<reference evidence="3" key="2">
    <citation type="submission" date="2017-10" db="EMBL/GenBank/DDBJ databases">
        <title>Ladona fulva Genome sequencing and assembly.</title>
        <authorList>
            <person name="Murali S."/>
            <person name="Richards S."/>
            <person name="Bandaranaike D."/>
            <person name="Bellair M."/>
            <person name="Blankenburg K."/>
            <person name="Chao H."/>
            <person name="Dinh H."/>
            <person name="Doddapaneni H."/>
            <person name="Dugan-Rocha S."/>
            <person name="Elkadiri S."/>
            <person name="Gnanaolivu R."/>
            <person name="Hernandez B."/>
            <person name="Skinner E."/>
            <person name="Javaid M."/>
            <person name="Lee S."/>
            <person name="Li M."/>
            <person name="Ming W."/>
            <person name="Munidasa M."/>
            <person name="Muniz J."/>
            <person name="Nguyen L."/>
            <person name="Hughes D."/>
            <person name="Osuji N."/>
            <person name="Pu L.-L."/>
            <person name="Puazo M."/>
            <person name="Qu C."/>
            <person name="Quiroz J."/>
            <person name="Raj R."/>
            <person name="Weissenberger G."/>
            <person name="Xin Y."/>
            <person name="Zou X."/>
            <person name="Han Y."/>
            <person name="Worley K."/>
            <person name="Muzny D."/>
            <person name="Gibbs R."/>
        </authorList>
    </citation>
    <scope>NUCLEOTIDE SEQUENCE</scope>
    <source>
        <strain evidence="3">Sampled in the wild</strain>
    </source>
</reference>
<dbReference type="InterPro" id="IPR036058">
    <property type="entry name" value="Kazal_dom_sf"/>
</dbReference>
<protein>
    <recommendedName>
        <fullName evidence="2">Kazal-like domain-containing protein</fullName>
    </recommendedName>
</protein>
<dbReference type="SUPFAM" id="SSF100895">
    <property type="entry name" value="Kazal-type serine protease inhibitors"/>
    <property type="match status" value="1"/>
</dbReference>
<dbReference type="CDD" id="cd00104">
    <property type="entry name" value="KAZAL_FS"/>
    <property type="match status" value="1"/>
</dbReference>
<name>A0A8K0KI52_LADFU</name>
<dbReference type="AlphaFoldDB" id="A0A8K0KI52"/>
<organism evidence="3 4">
    <name type="scientific">Ladona fulva</name>
    <name type="common">Scarce chaser dragonfly</name>
    <name type="synonym">Libellula fulva</name>
    <dbReference type="NCBI Taxonomy" id="123851"/>
    <lineage>
        <taxon>Eukaryota</taxon>
        <taxon>Metazoa</taxon>
        <taxon>Ecdysozoa</taxon>
        <taxon>Arthropoda</taxon>
        <taxon>Hexapoda</taxon>
        <taxon>Insecta</taxon>
        <taxon>Pterygota</taxon>
        <taxon>Palaeoptera</taxon>
        <taxon>Odonata</taxon>
        <taxon>Epiprocta</taxon>
        <taxon>Anisoptera</taxon>
        <taxon>Libelluloidea</taxon>
        <taxon>Libellulidae</taxon>
        <taxon>Ladona</taxon>
    </lineage>
</organism>
<evidence type="ECO:0000313" key="4">
    <source>
        <dbReference type="Proteomes" id="UP000792457"/>
    </source>
</evidence>